<dbReference type="PANTHER" id="PTHR34035:SF1">
    <property type="entry name" value="TESTIS-EXPRESSED PROTEIN 47"/>
    <property type="match status" value="1"/>
</dbReference>
<evidence type="ECO:0000313" key="3">
    <source>
        <dbReference type="Ensembl" id="ENSAPLP00000019778.1"/>
    </source>
</evidence>
<dbReference type="InterPro" id="IPR055308">
    <property type="entry name" value="TEX47-like"/>
</dbReference>
<dbReference type="Pfam" id="PF24787">
    <property type="entry name" value="TEX47"/>
    <property type="match status" value="1"/>
</dbReference>
<reference evidence="3 4" key="1">
    <citation type="submission" date="2017-10" db="EMBL/GenBank/DDBJ databases">
        <title>A new Pekin duck reference genome.</title>
        <authorList>
            <person name="Hou Z.-C."/>
            <person name="Zhou Z.-K."/>
            <person name="Zhu F."/>
            <person name="Hou S.-S."/>
        </authorList>
    </citation>
    <scope>NUCLEOTIDE SEQUENCE [LARGE SCALE GENOMIC DNA]</scope>
</reference>
<dbReference type="Proteomes" id="UP000016666">
    <property type="component" value="Chromosome 15"/>
</dbReference>
<dbReference type="GO" id="GO:0009882">
    <property type="term" value="F:blue light photoreceptor activity"/>
    <property type="evidence" value="ECO:0007669"/>
    <property type="project" value="InterPro"/>
</dbReference>
<protein>
    <recommendedName>
        <fullName evidence="2">BLUF domain-containing protein</fullName>
    </recommendedName>
</protein>
<feature type="compositionally biased region" description="Pro residues" evidence="1">
    <location>
        <begin position="15"/>
        <end position="29"/>
    </location>
</feature>
<evidence type="ECO:0000313" key="4">
    <source>
        <dbReference type="Proteomes" id="UP000016666"/>
    </source>
</evidence>
<reference evidence="3" key="2">
    <citation type="submission" date="2025-08" db="UniProtKB">
        <authorList>
            <consortium name="Ensembl"/>
        </authorList>
    </citation>
    <scope>IDENTIFICATION</scope>
</reference>
<feature type="domain" description="BLUF" evidence="2">
    <location>
        <begin position="71"/>
        <end position="174"/>
    </location>
</feature>
<dbReference type="OMA" id="RLFMQWY"/>
<dbReference type="AlphaFoldDB" id="A0A493T241"/>
<proteinExistence type="predicted"/>
<organism evidence="3 4">
    <name type="scientific">Anas platyrhynchos platyrhynchos</name>
    <name type="common">Northern mallard</name>
    <dbReference type="NCBI Taxonomy" id="8840"/>
    <lineage>
        <taxon>Eukaryota</taxon>
        <taxon>Metazoa</taxon>
        <taxon>Chordata</taxon>
        <taxon>Craniata</taxon>
        <taxon>Vertebrata</taxon>
        <taxon>Euteleostomi</taxon>
        <taxon>Archelosauria</taxon>
        <taxon>Archosauria</taxon>
        <taxon>Dinosauria</taxon>
        <taxon>Saurischia</taxon>
        <taxon>Theropoda</taxon>
        <taxon>Coelurosauria</taxon>
        <taxon>Aves</taxon>
        <taxon>Neognathae</taxon>
        <taxon>Galloanserae</taxon>
        <taxon>Anseriformes</taxon>
        <taxon>Anatidae</taxon>
        <taxon>Anatinae</taxon>
        <taxon>Anas</taxon>
    </lineage>
</organism>
<accession>A0A493T241</accession>
<dbReference type="SMART" id="SM01034">
    <property type="entry name" value="BLUF"/>
    <property type="match status" value="1"/>
</dbReference>
<evidence type="ECO:0000256" key="1">
    <source>
        <dbReference type="SAM" id="MobiDB-lite"/>
    </source>
</evidence>
<keyword evidence="4" id="KW-1185">Reference proteome</keyword>
<dbReference type="InterPro" id="IPR007024">
    <property type="entry name" value="BLUF_domain"/>
</dbReference>
<reference evidence="3" key="3">
    <citation type="submission" date="2025-09" db="UniProtKB">
        <authorList>
            <consortium name="Ensembl"/>
        </authorList>
    </citation>
    <scope>IDENTIFICATION</scope>
</reference>
<dbReference type="PANTHER" id="PTHR34035">
    <property type="entry name" value="TESTIS-EXPRESSED PROTEIN 47"/>
    <property type="match status" value="1"/>
</dbReference>
<feature type="region of interest" description="Disordered" evidence="1">
    <location>
        <begin position="1"/>
        <end position="46"/>
    </location>
</feature>
<dbReference type="GeneTree" id="ENSGT00390000005565"/>
<name>A0A493T241_ANAPP</name>
<dbReference type="STRING" id="8840.ENSAPLP00000019778"/>
<dbReference type="GO" id="GO:0071949">
    <property type="term" value="F:FAD binding"/>
    <property type="evidence" value="ECO:0007669"/>
    <property type="project" value="InterPro"/>
</dbReference>
<evidence type="ECO:0000259" key="2">
    <source>
        <dbReference type="SMART" id="SM01034"/>
    </source>
</evidence>
<dbReference type="Ensembl" id="ENSAPLT00000032025.1">
    <property type="protein sequence ID" value="ENSAPLP00000019778.1"/>
    <property type="gene ID" value="ENSAPLG00000029805.1"/>
</dbReference>
<sequence length="279" mass="30343">MESELLPAGTGPSTGPEPDPPAAEGPWPLPRGAATEAAQWDSAEPAAPERQNLLGLRRLQRHGQEQARFPLHRLLVTARLGEAVAEQEVAGYHRGLFEYASKYNSREPVSGLLLVCSSYVLHVVESCSSTIHLVIRDLASLQDQGPSALLQDIKVAVVAHNIPTRQFPDWNVSVVTSPVTHLEDTTESQPAEGTVTECLNLLFRVAACTPKPAEDDSEDVTDSPYILVPDLQIPAETISRLCRAKECTSPGDFLRMYLSPLQLALDSEAVWPIPSHFSA</sequence>